<dbReference type="AlphaFoldDB" id="A0A242K6W2"/>
<gene>
    <name evidence="9" type="ORF">A5888_002253</name>
    <name evidence="10" type="ORF">A5888_004132</name>
</gene>
<dbReference type="CDD" id="cd06261">
    <property type="entry name" value="TM_PBP2"/>
    <property type="match status" value="1"/>
</dbReference>
<accession>A0A242K6W2</accession>
<dbReference type="Proteomes" id="UP000195141">
    <property type="component" value="Chromosome"/>
</dbReference>
<dbReference type="GO" id="GO:0055085">
    <property type="term" value="P:transmembrane transport"/>
    <property type="evidence" value="ECO:0007669"/>
    <property type="project" value="InterPro"/>
</dbReference>
<reference evidence="10" key="3">
    <citation type="submission" date="2024-03" db="EMBL/GenBank/DDBJ databases">
        <title>The Genome Sequence of Enterococcus sp. DIV0242b.</title>
        <authorList>
            <consortium name="The Broad Institute Genomics Platform"/>
            <consortium name="The Broad Institute Microbial Omics Core"/>
            <consortium name="The Broad Institute Genomic Center for Infectious Diseases"/>
            <person name="Earl A."/>
            <person name="Manson A."/>
            <person name="Gilmore M."/>
            <person name="Schwartman J."/>
            <person name="Shea T."/>
            <person name="Abouelleil A."/>
            <person name="Cao P."/>
            <person name="Chapman S."/>
            <person name="Cusick C."/>
            <person name="Young S."/>
            <person name="Neafsey D."/>
            <person name="Nusbaum C."/>
            <person name="Birren B."/>
        </authorList>
    </citation>
    <scope>NUCLEOTIDE SEQUENCE</scope>
    <source>
        <strain evidence="10">9E7_DIV0242</strain>
    </source>
</reference>
<keyword evidence="4 7" id="KW-0812">Transmembrane</keyword>
<dbReference type="EMBL" id="CP147247">
    <property type="protein sequence ID" value="WYJ92359.1"/>
    <property type="molecule type" value="Genomic_DNA"/>
</dbReference>
<feature type="transmembrane region" description="Helical" evidence="7">
    <location>
        <begin position="238"/>
        <end position="259"/>
    </location>
</feature>
<evidence type="ECO:0000313" key="9">
    <source>
        <dbReference type="EMBL" id="OTP16039.1"/>
    </source>
</evidence>
<evidence type="ECO:0000313" key="11">
    <source>
        <dbReference type="Proteomes" id="UP000195141"/>
    </source>
</evidence>
<evidence type="ECO:0000256" key="1">
    <source>
        <dbReference type="ARBA" id="ARBA00004651"/>
    </source>
</evidence>
<reference evidence="10" key="2">
    <citation type="submission" date="2017-05" db="EMBL/GenBank/DDBJ databases">
        <authorList>
            <consortium name="The Broad Institute Genomics Platform"/>
            <consortium name="The Broad Institute Genomic Center for Infectious Diseases"/>
            <person name="Earl A."/>
            <person name="Manson A."/>
            <person name="Schwartman J."/>
            <person name="Gilmore M."/>
            <person name="Abouelleil A."/>
            <person name="Cao P."/>
            <person name="Chapman S."/>
            <person name="Cusick C."/>
            <person name="Shea T."/>
            <person name="Young S."/>
            <person name="Neafsey D."/>
            <person name="Nusbaum C."/>
            <person name="Birren B."/>
        </authorList>
    </citation>
    <scope>NUCLEOTIDE SEQUENCE</scope>
    <source>
        <strain evidence="10">9E7_DIV0242</strain>
    </source>
</reference>
<keyword evidence="6 7" id="KW-0472">Membrane</keyword>
<keyword evidence="2 7" id="KW-0813">Transport</keyword>
<protein>
    <submittedName>
        <fullName evidence="10">Multiple sugar transport system permease</fullName>
    </submittedName>
</protein>
<feature type="transmembrane region" description="Helical" evidence="7">
    <location>
        <begin position="12"/>
        <end position="33"/>
    </location>
</feature>
<dbReference type="InterPro" id="IPR000515">
    <property type="entry name" value="MetI-like"/>
</dbReference>
<reference evidence="9" key="1">
    <citation type="submission" date="2017-05" db="EMBL/GenBank/DDBJ databases">
        <title>The Genome Sequence of Enterococcus sp. 9E7_DIV0242.</title>
        <authorList>
            <consortium name="The Broad Institute Genomics Platform"/>
            <consortium name="The Broad Institute Genomic Center for Infectious Diseases"/>
            <person name="Earl A."/>
            <person name="Manson A."/>
            <person name="Schwartman J."/>
            <person name="Gilmore M."/>
            <person name="Abouelleil A."/>
            <person name="Cao P."/>
            <person name="Chapman S."/>
            <person name="Cusick C."/>
            <person name="Shea T."/>
            <person name="Young S."/>
            <person name="Neafsey D."/>
            <person name="Nusbaum C."/>
            <person name="Birren B."/>
        </authorList>
    </citation>
    <scope>NUCLEOTIDE SEQUENCE [LARGE SCALE GENOMIC DNA]</scope>
    <source>
        <strain evidence="9">9E7_DIV0242</strain>
    </source>
</reference>
<evidence type="ECO:0000313" key="10">
    <source>
        <dbReference type="EMBL" id="WYJ92359.1"/>
    </source>
</evidence>
<evidence type="ECO:0000256" key="2">
    <source>
        <dbReference type="ARBA" id="ARBA00022448"/>
    </source>
</evidence>
<feature type="transmembrane region" description="Helical" evidence="7">
    <location>
        <begin position="180"/>
        <end position="205"/>
    </location>
</feature>
<dbReference type="Pfam" id="PF00528">
    <property type="entry name" value="BPD_transp_1"/>
    <property type="match status" value="1"/>
</dbReference>
<dbReference type="RefSeq" id="WP_086349304.1">
    <property type="nucleotide sequence ID" value="NZ_CP147247.1"/>
</dbReference>
<evidence type="ECO:0000256" key="3">
    <source>
        <dbReference type="ARBA" id="ARBA00022475"/>
    </source>
</evidence>
<evidence type="ECO:0000256" key="4">
    <source>
        <dbReference type="ARBA" id="ARBA00022692"/>
    </source>
</evidence>
<feature type="transmembrane region" description="Helical" evidence="7">
    <location>
        <begin position="137"/>
        <end position="159"/>
    </location>
</feature>
<keyword evidence="3" id="KW-1003">Cell membrane</keyword>
<comment type="similarity">
    <text evidence="7">Belongs to the binding-protein-dependent transport system permease family.</text>
</comment>
<dbReference type="InterPro" id="IPR035906">
    <property type="entry name" value="MetI-like_sf"/>
</dbReference>
<feature type="transmembrane region" description="Helical" evidence="7">
    <location>
        <begin position="106"/>
        <end position="131"/>
    </location>
</feature>
<keyword evidence="10" id="KW-0762">Sugar transport</keyword>
<dbReference type="PANTHER" id="PTHR43744">
    <property type="entry name" value="ABC TRANSPORTER PERMEASE PROTEIN MG189-RELATED-RELATED"/>
    <property type="match status" value="1"/>
</dbReference>
<proteinExistence type="inferred from homology"/>
<keyword evidence="11" id="KW-1185">Reference proteome</keyword>
<keyword evidence="5 7" id="KW-1133">Transmembrane helix</keyword>
<feature type="domain" description="ABC transmembrane type-1" evidence="8">
    <location>
        <begin position="69"/>
        <end position="259"/>
    </location>
</feature>
<dbReference type="PROSITE" id="PS50928">
    <property type="entry name" value="ABC_TM1"/>
    <property type="match status" value="1"/>
</dbReference>
<dbReference type="Gene3D" id="1.10.3720.10">
    <property type="entry name" value="MetI-like"/>
    <property type="match status" value="1"/>
</dbReference>
<dbReference type="GO" id="GO:0005886">
    <property type="term" value="C:plasma membrane"/>
    <property type="evidence" value="ECO:0007669"/>
    <property type="project" value="UniProtKB-SubCell"/>
</dbReference>
<feature type="transmembrane region" description="Helical" evidence="7">
    <location>
        <begin position="73"/>
        <end position="94"/>
    </location>
</feature>
<comment type="subcellular location">
    <subcellularLocation>
        <location evidence="1 7">Cell membrane</location>
        <topology evidence="1 7">Multi-pass membrane protein</topology>
    </subcellularLocation>
</comment>
<sequence length="273" mass="31086">MKRFIRIGIKYVLLLFWLFVCLYPLLIVLLGSFKSYEEFNASSGLTLPEQLDFTNYQLAFQQGKIVTGFINTFILVFFGVIGSVLIGSMTAYVLNRFSFPFKKLLIGGYFLLSMVPMVVSQISTFKIIVALGWYDKLIAPIIIYLGADVVMIFIYLQMYEKIPRELDKAAILEGASYFQVYWKVLFPLLSPATATVSMLKMISIYNDFYLPFLYLPGENHGTIATSLYRFIGPNQTNWQVICALIIISIIPMLIFYLILQKYIYNGLAGGVKG</sequence>
<evidence type="ECO:0000256" key="7">
    <source>
        <dbReference type="RuleBase" id="RU363032"/>
    </source>
</evidence>
<dbReference type="OrthoDB" id="9794684at2"/>
<dbReference type="PANTHER" id="PTHR43744:SF3">
    <property type="entry name" value="LACTOSE TRANSPORT SYSTEM PERMEASE PROTEIN LACG"/>
    <property type="match status" value="1"/>
</dbReference>
<name>A0A242K6W2_9ENTE</name>
<evidence type="ECO:0000256" key="6">
    <source>
        <dbReference type="ARBA" id="ARBA00023136"/>
    </source>
</evidence>
<evidence type="ECO:0000256" key="5">
    <source>
        <dbReference type="ARBA" id="ARBA00022989"/>
    </source>
</evidence>
<evidence type="ECO:0000259" key="8">
    <source>
        <dbReference type="PROSITE" id="PS50928"/>
    </source>
</evidence>
<dbReference type="SUPFAM" id="SSF161098">
    <property type="entry name" value="MetI-like"/>
    <property type="match status" value="1"/>
</dbReference>
<dbReference type="EMBL" id="NGMM01000003">
    <property type="protein sequence ID" value="OTP16039.1"/>
    <property type="molecule type" value="Genomic_DNA"/>
</dbReference>
<organism evidence="9">
    <name type="scientific">Candidatus Enterococcus clewellii</name>
    <dbReference type="NCBI Taxonomy" id="1834193"/>
    <lineage>
        <taxon>Bacteria</taxon>
        <taxon>Bacillati</taxon>
        <taxon>Bacillota</taxon>
        <taxon>Bacilli</taxon>
        <taxon>Lactobacillales</taxon>
        <taxon>Enterococcaceae</taxon>
        <taxon>Enterococcus</taxon>
    </lineage>
</organism>